<dbReference type="Pfam" id="PF01027">
    <property type="entry name" value="Bax1-I"/>
    <property type="match status" value="1"/>
</dbReference>
<dbReference type="AlphaFoldDB" id="A0A0N4U4C3"/>
<dbReference type="Proteomes" id="UP000274756">
    <property type="component" value="Unassembled WGS sequence"/>
</dbReference>
<dbReference type="PANTHER" id="PTHR23291">
    <property type="entry name" value="BAX INHIBITOR-RELATED"/>
    <property type="match status" value="1"/>
</dbReference>
<feature type="transmembrane region" description="Helical" evidence="5">
    <location>
        <begin position="183"/>
        <end position="202"/>
    </location>
</feature>
<dbReference type="GO" id="GO:0016020">
    <property type="term" value="C:membrane"/>
    <property type="evidence" value="ECO:0007669"/>
    <property type="project" value="UniProtKB-SubCell"/>
</dbReference>
<dbReference type="InterPro" id="IPR006214">
    <property type="entry name" value="Bax_inhibitor_1-related"/>
</dbReference>
<protein>
    <submittedName>
        <fullName evidence="9">Protein lifeguard 3-like</fullName>
    </submittedName>
</protein>
<evidence type="ECO:0000256" key="3">
    <source>
        <dbReference type="ARBA" id="ARBA00022989"/>
    </source>
</evidence>
<dbReference type="WBParaSite" id="DME_0000162501-mRNA-1">
    <property type="protein sequence ID" value="DME_0000162501-mRNA-1"/>
    <property type="gene ID" value="DME_0000162501"/>
</dbReference>
<proteinExistence type="inferred from homology"/>
<evidence type="ECO:0000313" key="7">
    <source>
        <dbReference type="Proteomes" id="UP000038040"/>
    </source>
</evidence>
<feature type="transmembrane region" description="Helical" evidence="5">
    <location>
        <begin position="70"/>
        <end position="89"/>
    </location>
</feature>
<organism evidence="7 9">
    <name type="scientific">Dracunculus medinensis</name>
    <name type="common">Guinea worm</name>
    <dbReference type="NCBI Taxonomy" id="318479"/>
    <lineage>
        <taxon>Eukaryota</taxon>
        <taxon>Metazoa</taxon>
        <taxon>Ecdysozoa</taxon>
        <taxon>Nematoda</taxon>
        <taxon>Chromadorea</taxon>
        <taxon>Rhabditida</taxon>
        <taxon>Spirurina</taxon>
        <taxon>Dracunculoidea</taxon>
        <taxon>Dracunculidae</taxon>
        <taxon>Dracunculus</taxon>
    </lineage>
</organism>
<name>A0A0N4U4C3_DRAME</name>
<sequence length="246" mass="27484">MPPPPMHGMPMSDAYVESGGIKSNFGFDSVSVRSAFIRKVFFLVLTVVTLMTAIPFMHRDTMTFIRTTPSLYYISYVTFLIVYLTLMCCEGVRRSFPVNLIATGILTLSIGYMTMMITSFHNVVSVLLCLIITAVCCVGIIIFASQTKYDLTSMMGFMFIASMVLLVFGIVAVIAAVAFHVSWLYTVYAGLAALLFMVYLAIDIQMIMGGKKFEISPEEHIFAAIQIFIDIVYIFWMLLTIFGSNK</sequence>
<keyword evidence="8" id="KW-1185">Reference proteome</keyword>
<evidence type="ECO:0000313" key="9">
    <source>
        <dbReference type="WBParaSite" id="DME_0000162501-mRNA-1"/>
    </source>
</evidence>
<evidence type="ECO:0000313" key="6">
    <source>
        <dbReference type="EMBL" id="VDN56012.1"/>
    </source>
</evidence>
<keyword evidence="2 5" id="KW-0812">Transmembrane</keyword>
<keyword evidence="4 5" id="KW-0472">Membrane</keyword>
<feature type="transmembrane region" description="Helical" evidence="5">
    <location>
        <begin position="156"/>
        <end position="177"/>
    </location>
</feature>
<dbReference type="EMBL" id="UYYG01001154">
    <property type="protein sequence ID" value="VDN56012.1"/>
    <property type="molecule type" value="Genomic_DNA"/>
</dbReference>
<evidence type="ECO:0000256" key="4">
    <source>
        <dbReference type="ARBA" id="ARBA00023136"/>
    </source>
</evidence>
<evidence type="ECO:0000313" key="8">
    <source>
        <dbReference type="Proteomes" id="UP000274756"/>
    </source>
</evidence>
<reference evidence="6 8" key="2">
    <citation type="submission" date="2018-11" db="EMBL/GenBank/DDBJ databases">
        <authorList>
            <consortium name="Pathogen Informatics"/>
        </authorList>
    </citation>
    <scope>NUCLEOTIDE SEQUENCE [LARGE SCALE GENOMIC DNA]</scope>
</reference>
<feature type="transmembrane region" description="Helical" evidence="5">
    <location>
        <begin position="222"/>
        <end position="243"/>
    </location>
</feature>
<feature type="transmembrane region" description="Helical" evidence="5">
    <location>
        <begin position="123"/>
        <end position="144"/>
    </location>
</feature>
<evidence type="ECO:0000256" key="2">
    <source>
        <dbReference type="ARBA" id="ARBA00022692"/>
    </source>
</evidence>
<dbReference type="STRING" id="318479.A0A0N4U4C3"/>
<feature type="transmembrane region" description="Helical" evidence="5">
    <location>
        <begin position="40"/>
        <end position="58"/>
    </location>
</feature>
<feature type="transmembrane region" description="Helical" evidence="5">
    <location>
        <begin position="96"/>
        <end position="117"/>
    </location>
</feature>
<gene>
    <name evidence="6" type="ORF">DME_LOCUS5985</name>
</gene>
<dbReference type="GO" id="GO:0005783">
    <property type="term" value="C:endoplasmic reticulum"/>
    <property type="evidence" value="ECO:0007669"/>
    <property type="project" value="TreeGrafter"/>
</dbReference>
<dbReference type="CDD" id="cd10428">
    <property type="entry name" value="LFG_like"/>
    <property type="match status" value="1"/>
</dbReference>
<dbReference type="Proteomes" id="UP000038040">
    <property type="component" value="Unplaced"/>
</dbReference>
<dbReference type="GO" id="GO:2001234">
    <property type="term" value="P:negative regulation of apoptotic signaling pathway"/>
    <property type="evidence" value="ECO:0007669"/>
    <property type="project" value="TreeGrafter"/>
</dbReference>
<evidence type="ECO:0000256" key="5">
    <source>
        <dbReference type="RuleBase" id="RU004379"/>
    </source>
</evidence>
<dbReference type="GO" id="GO:0005794">
    <property type="term" value="C:Golgi apparatus"/>
    <property type="evidence" value="ECO:0007669"/>
    <property type="project" value="TreeGrafter"/>
</dbReference>
<reference evidence="9" key="1">
    <citation type="submission" date="2017-02" db="UniProtKB">
        <authorList>
            <consortium name="WormBaseParasite"/>
        </authorList>
    </citation>
    <scope>IDENTIFICATION</scope>
</reference>
<keyword evidence="3 5" id="KW-1133">Transmembrane helix</keyword>
<dbReference type="PANTHER" id="PTHR23291:SF127">
    <property type="entry name" value="PROTEIN LIFEGUARD 1-LIKE"/>
    <property type="match status" value="1"/>
</dbReference>
<dbReference type="OrthoDB" id="7933078at2759"/>
<comment type="subcellular location">
    <subcellularLocation>
        <location evidence="1">Membrane</location>
        <topology evidence="1">Multi-pass membrane protein</topology>
    </subcellularLocation>
</comment>
<accession>A0A0N4U4C3</accession>
<evidence type="ECO:0000256" key="1">
    <source>
        <dbReference type="ARBA" id="ARBA00004141"/>
    </source>
</evidence>
<comment type="similarity">
    <text evidence="5">Belongs to the BI1 family.</text>
</comment>